<dbReference type="InterPro" id="IPR004856">
    <property type="entry name" value="Glyco_trans_ALG6/ALG8"/>
</dbReference>
<evidence type="ECO:0000256" key="9">
    <source>
        <dbReference type="ARBA" id="ARBA00023136"/>
    </source>
</evidence>
<keyword evidence="11" id="KW-0732">Signal</keyword>
<gene>
    <name evidence="12" type="ORF">KSP40_PGU017739</name>
</gene>
<evidence type="ECO:0000256" key="5">
    <source>
        <dbReference type="ARBA" id="ARBA00022679"/>
    </source>
</evidence>
<keyword evidence="5 10" id="KW-0808">Transferase</keyword>
<dbReference type="EC" id="2.4.1.-" evidence="10"/>
<name>A0ABR2LU56_9ASPA</name>
<evidence type="ECO:0000256" key="6">
    <source>
        <dbReference type="ARBA" id="ARBA00022692"/>
    </source>
</evidence>
<evidence type="ECO:0000313" key="13">
    <source>
        <dbReference type="Proteomes" id="UP001412067"/>
    </source>
</evidence>
<keyword evidence="4 10" id="KW-0328">Glycosyltransferase</keyword>
<comment type="similarity">
    <text evidence="3 10">Belongs to the ALG6/ALG8 glucosyltransferase family.</text>
</comment>
<evidence type="ECO:0000256" key="1">
    <source>
        <dbReference type="ARBA" id="ARBA00004477"/>
    </source>
</evidence>
<keyword evidence="9" id="KW-0472">Membrane</keyword>
<dbReference type="Proteomes" id="UP001412067">
    <property type="component" value="Unassembled WGS sequence"/>
</dbReference>
<organism evidence="12 13">
    <name type="scientific">Platanthera guangdongensis</name>
    <dbReference type="NCBI Taxonomy" id="2320717"/>
    <lineage>
        <taxon>Eukaryota</taxon>
        <taxon>Viridiplantae</taxon>
        <taxon>Streptophyta</taxon>
        <taxon>Embryophyta</taxon>
        <taxon>Tracheophyta</taxon>
        <taxon>Spermatophyta</taxon>
        <taxon>Magnoliopsida</taxon>
        <taxon>Liliopsida</taxon>
        <taxon>Asparagales</taxon>
        <taxon>Orchidaceae</taxon>
        <taxon>Orchidoideae</taxon>
        <taxon>Orchideae</taxon>
        <taxon>Orchidinae</taxon>
        <taxon>Platanthera</taxon>
    </lineage>
</organism>
<dbReference type="PANTHER" id="PTHR12413:SF2">
    <property type="entry name" value="DOLICHYL PYROPHOSPHATE GLC1MAN9GLCNAC2 ALPHA-1,3-GLUCOSYLTRANSFERASE-RELATED"/>
    <property type="match status" value="1"/>
</dbReference>
<keyword evidence="6" id="KW-0812">Transmembrane</keyword>
<evidence type="ECO:0000256" key="3">
    <source>
        <dbReference type="ARBA" id="ARBA00008715"/>
    </source>
</evidence>
<keyword evidence="8" id="KW-1133">Transmembrane helix</keyword>
<evidence type="ECO:0000256" key="11">
    <source>
        <dbReference type="SAM" id="SignalP"/>
    </source>
</evidence>
<proteinExistence type="inferred from homology"/>
<feature type="chain" id="PRO_5046066694" description="Alpha-1,3-glucosyltransferase" evidence="11">
    <location>
        <begin position="25"/>
        <end position="177"/>
    </location>
</feature>
<dbReference type="EMBL" id="JBBWWR010000015">
    <property type="protein sequence ID" value="KAK8950387.1"/>
    <property type="molecule type" value="Genomic_DNA"/>
</dbReference>
<keyword evidence="13" id="KW-1185">Reference proteome</keyword>
<evidence type="ECO:0000313" key="12">
    <source>
        <dbReference type="EMBL" id="KAK8950387.1"/>
    </source>
</evidence>
<evidence type="ECO:0000256" key="4">
    <source>
        <dbReference type="ARBA" id="ARBA00022676"/>
    </source>
</evidence>
<sequence length="177" mass="19673">MGDQCRIFFLALCLKLLLIPTYRSTDFEVHRHWLALTSSLPLSRWYLDTSSPWTLDYPPLFFAHFSLLLSLPASLVDPAITDLFAGQNYAAQSAVSFLRLSVAASDLFLLAGVHRLSKHFPPLQKRLTLALILCSPALLIVDHIHFQYNGFLLGILLISLSFIAEGRDLAVGSCSPS</sequence>
<evidence type="ECO:0000256" key="2">
    <source>
        <dbReference type="ARBA" id="ARBA00004922"/>
    </source>
</evidence>
<evidence type="ECO:0000256" key="10">
    <source>
        <dbReference type="RuleBase" id="RU363110"/>
    </source>
</evidence>
<comment type="subcellular location">
    <subcellularLocation>
        <location evidence="1 10">Endoplasmic reticulum membrane</location>
        <topology evidence="1 10">Multi-pass membrane protein</topology>
    </subcellularLocation>
</comment>
<protein>
    <recommendedName>
        <fullName evidence="10">Alpha-1,3-glucosyltransferase</fullName>
        <ecNumber evidence="10">2.4.1.-</ecNumber>
    </recommendedName>
</protein>
<feature type="signal peptide" evidence="11">
    <location>
        <begin position="1"/>
        <end position="24"/>
    </location>
</feature>
<accession>A0ABR2LU56</accession>
<evidence type="ECO:0000256" key="7">
    <source>
        <dbReference type="ARBA" id="ARBA00022824"/>
    </source>
</evidence>
<comment type="caution">
    <text evidence="12">The sequence shown here is derived from an EMBL/GenBank/DDBJ whole genome shotgun (WGS) entry which is preliminary data.</text>
</comment>
<comment type="pathway">
    <text evidence="2 10">Protein modification; protein glycosylation.</text>
</comment>
<dbReference type="Pfam" id="PF03155">
    <property type="entry name" value="Alg6_Alg8"/>
    <property type="match status" value="1"/>
</dbReference>
<keyword evidence="7 10" id="KW-0256">Endoplasmic reticulum</keyword>
<dbReference type="PANTHER" id="PTHR12413">
    <property type="entry name" value="DOLICHYL GLYCOSYLTRANSFERASE"/>
    <property type="match status" value="1"/>
</dbReference>
<evidence type="ECO:0000256" key="8">
    <source>
        <dbReference type="ARBA" id="ARBA00022989"/>
    </source>
</evidence>
<reference evidence="12 13" key="1">
    <citation type="journal article" date="2022" name="Nat. Plants">
        <title>Genomes of leafy and leafless Platanthera orchids illuminate the evolution of mycoheterotrophy.</title>
        <authorList>
            <person name="Li M.H."/>
            <person name="Liu K.W."/>
            <person name="Li Z."/>
            <person name="Lu H.C."/>
            <person name="Ye Q.L."/>
            <person name="Zhang D."/>
            <person name="Wang J.Y."/>
            <person name="Li Y.F."/>
            <person name="Zhong Z.M."/>
            <person name="Liu X."/>
            <person name="Yu X."/>
            <person name="Liu D.K."/>
            <person name="Tu X.D."/>
            <person name="Liu B."/>
            <person name="Hao Y."/>
            <person name="Liao X.Y."/>
            <person name="Jiang Y.T."/>
            <person name="Sun W.H."/>
            <person name="Chen J."/>
            <person name="Chen Y.Q."/>
            <person name="Ai Y."/>
            <person name="Zhai J.W."/>
            <person name="Wu S.S."/>
            <person name="Zhou Z."/>
            <person name="Hsiao Y.Y."/>
            <person name="Wu W.L."/>
            <person name="Chen Y.Y."/>
            <person name="Lin Y.F."/>
            <person name="Hsu J.L."/>
            <person name="Li C.Y."/>
            <person name="Wang Z.W."/>
            <person name="Zhao X."/>
            <person name="Zhong W.Y."/>
            <person name="Ma X.K."/>
            <person name="Ma L."/>
            <person name="Huang J."/>
            <person name="Chen G.Z."/>
            <person name="Huang M.Z."/>
            <person name="Huang L."/>
            <person name="Peng D.H."/>
            <person name="Luo Y.B."/>
            <person name="Zou S.Q."/>
            <person name="Chen S.P."/>
            <person name="Lan S."/>
            <person name="Tsai W.C."/>
            <person name="Van de Peer Y."/>
            <person name="Liu Z.J."/>
        </authorList>
    </citation>
    <scope>NUCLEOTIDE SEQUENCE [LARGE SCALE GENOMIC DNA]</scope>
    <source>
        <strain evidence="12">Lor288</strain>
    </source>
</reference>